<dbReference type="EMBL" id="BMAO01011592">
    <property type="protein sequence ID" value="GFQ74877.1"/>
    <property type="molecule type" value="Genomic_DNA"/>
</dbReference>
<gene>
    <name evidence="1" type="ORF">TNCT_471501</name>
</gene>
<feature type="non-terminal residue" evidence="1">
    <location>
        <position position="1"/>
    </location>
</feature>
<keyword evidence="2" id="KW-1185">Reference proteome</keyword>
<dbReference type="AlphaFoldDB" id="A0A8X6FB83"/>
<protein>
    <submittedName>
        <fullName evidence="1">Uncharacterized protein</fullName>
    </submittedName>
</protein>
<comment type="caution">
    <text evidence="1">The sequence shown here is derived from an EMBL/GenBank/DDBJ whole genome shotgun (WGS) entry which is preliminary data.</text>
</comment>
<dbReference type="Proteomes" id="UP000887116">
    <property type="component" value="Unassembled WGS sequence"/>
</dbReference>
<evidence type="ECO:0000313" key="1">
    <source>
        <dbReference type="EMBL" id="GFQ74877.1"/>
    </source>
</evidence>
<sequence>AQRNNQRNDKQVILCYNSRNKKKSLGGLEQKEIGLEPPVAKAAIVGGMSLMIKEHDKCLIGFSEIR</sequence>
<name>A0A8X6FB83_TRICU</name>
<evidence type="ECO:0000313" key="2">
    <source>
        <dbReference type="Proteomes" id="UP000887116"/>
    </source>
</evidence>
<accession>A0A8X6FB83</accession>
<proteinExistence type="predicted"/>
<organism evidence="1 2">
    <name type="scientific">Trichonephila clavata</name>
    <name type="common">Joro spider</name>
    <name type="synonym">Nephila clavata</name>
    <dbReference type="NCBI Taxonomy" id="2740835"/>
    <lineage>
        <taxon>Eukaryota</taxon>
        <taxon>Metazoa</taxon>
        <taxon>Ecdysozoa</taxon>
        <taxon>Arthropoda</taxon>
        <taxon>Chelicerata</taxon>
        <taxon>Arachnida</taxon>
        <taxon>Araneae</taxon>
        <taxon>Araneomorphae</taxon>
        <taxon>Entelegynae</taxon>
        <taxon>Araneoidea</taxon>
        <taxon>Nephilidae</taxon>
        <taxon>Trichonephila</taxon>
    </lineage>
</organism>
<reference evidence="1" key="1">
    <citation type="submission" date="2020-07" db="EMBL/GenBank/DDBJ databases">
        <title>Multicomponent nature underlies the extraordinary mechanical properties of spider dragline silk.</title>
        <authorList>
            <person name="Kono N."/>
            <person name="Nakamura H."/>
            <person name="Mori M."/>
            <person name="Yoshida Y."/>
            <person name="Ohtoshi R."/>
            <person name="Malay A.D."/>
            <person name="Moran D.A.P."/>
            <person name="Tomita M."/>
            <person name="Numata K."/>
            <person name="Arakawa K."/>
        </authorList>
    </citation>
    <scope>NUCLEOTIDE SEQUENCE</scope>
</reference>